<proteinExistence type="predicted"/>
<evidence type="ECO:0000313" key="3">
    <source>
        <dbReference type="Proteomes" id="UP000001058"/>
    </source>
</evidence>
<protein>
    <submittedName>
        <fullName evidence="2">Uncharacterized protein</fullName>
    </submittedName>
</protein>
<evidence type="ECO:0000313" key="2">
    <source>
        <dbReference type="EMBL" id="EFJ46327.1"/>
    </source>
</evidence>
<dbReference type="EMBL" id="GL378351">
    <property type="protein sequence ID" value="EFJ46327.1"/>
    <property type="molecule type" value="Genomic_DNA"/>
</dbReference>
<keyword evidence="3" id="KW-1185">Reference proteome</keyword>
<accession>D8U1F0</accession>
<organism evidence="3">
    <name type="scientific">Volvox carteri f. nagariensis</name>
    <dbReference type="NCBI Taxonomy" id="3068"/>
    <lineage>
        <taxon>Eukaryota</taxon>
        <taxon>Viridiplantae</taxon>
        <taxon>Chlorophyta</taxon>
        <taxon>core chlorophytes</taxon>
        <taxon>Chlorophyceae</taxon>
        <taxon>CS clade</taxon>
        <taxon>Chlamydomonadales</taxon>
        <taxon>Volvocaceae</taxon>
        <taxon>Volvox</taxon>
    </lineage>
</organism>
<sequence length="123" mass="13382">MFAIGSKQRPICPASRLSNPRFGVPTRAFLALVAHHASGHSGGNPRSTEASSDHSEAPILGPRYPWLPGPGRRVQTLRSQTLAYVRTVLYEAPSQASKFSIVVRRLYDNSCNDDKPASKPIAN</sequence>
<name>D8U1F0_VOLCA</name>
<feature type="region of interest" description="Disordered" evidence="1">
    <location>
        <begin position="35"/>
        <end position="66"/>
    </location>
</feature>
<dbReference type="AlphaFoldDB" id="D8U1F0"/>
<dbReference type="KEGG" id="vcn:VOLCADRAFT_93144"/>
<dbReference type="RefSeq" id="XP_002952480.1">
    <property type="nucleotide sequence ID" value="XM_002952434.1"/>
</dbReference>
<dbReference type="InParanoid" id="D8U1F0"/>
<reference evidence="2 3" key="1">
    <citation type="journal article" date="2010" name="Science">
        <title>Genomic analysis of organismal complexity in the multicellular green alga Volvox carteri.</title>
        <authorList>
            <person name="Prochnik S.E."/>
            <person name="Umen J."/>
            <person name="Nedelcu A.M."/>
            <person name="Hallmann A."/>
            <person name="Miller S.M."/>
            <person name="Nishii I."/>
            <person name="Ferris P."/>
            <person name="Kuo A."/>
            <person name="Mitros T."/>
            <person name="Fritz-Laylin L.K."/>
            <person name="Hellsten U."/>
            <person name="Chapman J."/>
            <person name="Simakov O."/>
            <person name="Rensing S.A."/>
            <person name="Terry A."/>
            <person name="Pangilinan J."/>
            <person name="Kapitonov V."/>
            <person name="Jurka J."/>
            <person name="Salamov A."/>
            <person name="Shapiro H."/>
            <person name="Schmutz J."/>
            <person name="Grimwood J."/>
            <person name="Lindquist E."/>
            <person name="Lucas S."/>
            <person name="Grigoriev I.V."/>
            <person name="Schmitt R."/>
            <person name="Kirk D."/>
            <person name="Rokhsar D.S."/>
        </authorList>
    </citation>
    <scope>NUCLEOTIDE SEQUENCE [LARGE SCALE GENOMIC DNA]</scope>
    <source>
        <strain evidence="3">f. Nagariensis / Eve</strain>
    </source>
</reference>
<dbReference type="Proteomes" id="UP000001058">
    <property type="component" value="Unassembled WGS sequence"/>
</dbReference>
<gene>
    <name evidence="2" type="ORF">VOLCADRAFT_93144</name>
</gene>
<evidence type="ECO:0000256" key="1">
    <source>
        <dbReference type="SAM" id="MobiDB-lite"/>
    </source>
</evidence>
<dbReference type="GeneID" id="9627518"/>